<evidence type="ECO:0000256" key="1">
    <source>
        <dbReference type="SAM" id="SignalP"/>
    </source>
</evidence>
<feature type="chain" id="PRO_5035165499" evidence="1">
    <location>
        <begin position="17"/>
        <end position="113"/>
    </location>
</feature>
<comment type="caution">
    <text evidence="2">The sequence shown here is derived from an EMBL/GenBank/DDBJ whole genome shotgun (WGS) entry which is preliminary data.</text>
</comment>
<protein>
    <submittedName>
        <fullName evidence="2">Uncharacterized protein</fullName>
    </submittedName>
</protein>
<evidence type="ECO:0000313" key="3">
    <source>
        <dbReference type="Proteomes" id="UP000722791"/>
    </source>
</evidence>
<dbReference type="AlphaFoldDB" id="A0A8J4LMK7"/>
<name>A0A8J4LMK7_9CHLO</name>
<dbReference type="Proteomes" id="UP000722791">
    <property type="component" value="Unassembled WGS sequence"/>
</dbReference>
<feature type="signal peptide" evidence="1">
    <location>
        <begin position="1"/>
        <end position="16"/>
    </location>
</feature>
<keyword evidence="1" id="KW-0732">Signal</keyword>
<reference evidence="2" key="1">
    <citation type="journal article" date="2021" name="Proc. Natl. Acad. Sci. U.S.A.">
        <title>Three genomes in the algal genus Volvox reveal the fate of a haploid sex-determining region after a transition to homothallism.</title>
        <authorList>
            <person name="Yamamoto K."/>
            <person name="Hamaji T."/>
            <person name="Kawai-Toyooka H."/>
            <person name="Matsuzaki R."/>
            <person name="Takahashi F."/>
            <person name="Nishimura Y."/>
            <person name="Kawachi M."/>
            <person name="Noguchi H."/>
            <person name="Minakuchi Y."/>
            <person name="Umen J.G."/>
            <person name="Toyoda A."/>
            <person name="Nozaki H."/>
        </authorList>
    </citation>
    <scope>NUCLEOTIDE SEQUENCE</scope>
    <source>
        <strain evidence="2">NIES-3785</strain>
    </source>
</reference>
<gene>
    <name evidence="2" type="ORF">Vretimale_7371</name>
</gene>
<dbReference type="EMBL" id="BNCQ01000012">
    <property type="protein sequence ID" value="GIM02552.1"/>
    <property type="molecule type" value="Genomic_DNA"/>
</dbReference>
<evidence type="ECO:0000313" key="2">
    <source>
        <dbReference type="EMBL" id="GIM02552.1"/>
    </source>
</evidence>
<proteinExistence type="predicted"/>
<sequence>MSLLLCGGIGLVIWSGDLVTLREVGMFFCVNLAGRAPPPAFSVLVMEKGGWAANPACVYVCMYTHPLLPSIMPVCAAAVVVAAVIEGLDRWRPPAHERHHYHDAETGVAQGRC</sequence>
<accession>A0A8J4LMK7</accession>
<organism evidence="2 3">
    <name type="scientific">Volvox reticuliferus</name>
    <dbReference type="NCBI Taxonomy" id="1737510"/>
    <lineage>
        <taxon>Eukaryota</taxon>
        <taxon>Viridiplantae</taxon>
        <taxon>Chlorophyta</taxon>
        <taxon>core chlorophytes</taxon>
        <taxon>Chlorophyceae</taxon>
        <taxon>CS clade</taxon>
        <taxon>Chlamydomonadales</taxon>
        <taxon>Volvocaceae</taxon>
        <taxon>Volvox</taxon>
    </lineage>
</organism>